<name>A0AAE1WHA7_9LAMI</name>
<evidence type="ECO:0000256" key="5">
    <source>
        <dbReference type="ARBA" id="ARBA00023125"/>
    </source>
</evidence>
<evidence type="ECO:0000256" key="4">
    <source>
        <dbReference type="ARBA" id="ARBA00023015"/>
    </source>
</evidence>
<dbReference type="GO" id="GO:0003677">
    <property type="term" value="F:DNA binding"/>
    <property type="evidence" value="ECO:0007669"/>
    <property type="project" value="UniProtKB-UniRule"/>
</dbReference>
<feature type="compositionally biased region" description="Basic and acidic residues" evidence="10">
    <location>
        <begin position="1"/>
        <end position="15"/>
    </location>
</feature>
<keyword evidence="2 8" id="KW-0863">Zinc-finger</keyword>
<proteinExistence type="predicted"/>
<evidence type="ECO:0000256" key="8">
    <source>
        <dbReference type="PROSITE-ProRule" id="PRU00071"/>
    </source>
</evidence>
<reference evidence="12" key="2">
    <citation type="journal article" date="2024" name="Plant">
        <title>Genomic evolution and insights into agronomic trait innovations of Sesamum species.</title>
        <authorList>
            <person name="Miao H."/>
            <person name="Wang L."/>
            <person name="Qu L."/>
            <person name="Liu H."/>
            <person name="Sun Y."/>
            <person name="Le M."/>
            <person name="Wang Q."/>
            <person name="Wei S."/>
            <person name="Zheng Y."/>
            <person name="Lin W."/>
            <person name="Duan Y."/>
            <person name="Cao H."/>
            <person name="Xiong S."/>
            <person name="Wang X."/>
            <person name="Wei L."/>
            <person name="Li C."/>
            <person name="Ma Q."/>
            <person name="Ju M."/>
            <person name="Zhao R."/>
            <person name="Li G."/>
            <person name="Mu C."/>
            <person name="Tian Q."/>
            <person name="Mei H."/>
            <person name="Zhang T."/>
            <person name="Gao T."/>
            <person name="Zhang H."/>
        </authorList>
    </citation>
    <scope>NUCLEOTIDE SEQUENCE</scope>
    <source>
        <strain evidence="12">K16</strain>
    </source>
</reference>
<dbReference type="AlphaFoldDB" id="A0AAE1WHA7"/>
<keyword evidence="13" id="KW-1185">Reference proteome</keyword>
<evidence type="ECO:0000313" key="12">
    <source>
        <dbReference type="EMBL" id="KAK4393340.1"/>
    </source>
</evidence>
<keyword evidence="6 9" id="KW-0804">Transcription</keyword>
<dbReference type="PROSITE" id="PS01361">
    <property type="entry name" value="ZF_DOF_1"/>
    <property type="match status" value="1"/>
</dbReference>
<dbReference type="GO" id="GO:0005634">
    <property type="term" value="C:nucleus"/>
    <property type="evidence" value="ECO:0007669"/>
    <property type="project" value="UniProtKB-SubCell"/>
</dbReference>
<comment type="caution">
    <text evidence="12">The sequence shown here is derived from an EMBL/GenBank/DDBJ whole genome shotgun (WGS) entry which is preliminary data.</text>
</comment>
<evidence type="ECO:0000256" key="3">
    <source>
        <dbReference type="ARBA" id="ARBA00022833"/>
    </source>
</evidence>
<dbReference type="Pfam" id="PF02701">
    <property type="entry name" value="Zn_ribbon_Dof"/>
    <property type="match status" value="1"/>
</dbReference>
<evidence type="ECO:0000313" key="13">
    <source>
        <dbReference type="Proteomes" id="UP001289374"/>
    </source>
</evidence>
<comment type="subcellular location">
    <subcellularLocation>
        <location evidence="8 9">Nucleus</location>
    </subcellularLocation>
</comment>
<evidence type="ECO:0000256" key="9">
    <source>
        <dbReference type="RuleBase" id="RU369094"/>
    </source>
</evidence>
<evidence type="ECO:0000256" key="10">
    <source>
        <dbReference type="SAM" id="MobiDB-lite"/>
    </source>
</evidence>
<keyword evidence="7 8" id="KW-0539">Nucleus</keyword>
<dbReference type="InterPro" id="IPR045174">
    <property type="entry name" value="Dof"/>
</dbReference>
<dbReference type="EMBL" id="JACGWL010000010">
    <property type="protein sequence ID" value="KAK4393340.1"/>
    <property type="molecule type" value="Genomic_DNA"/>
</dbReference>
<evidence type="ECO:0000256" key="1">
    <source>
        <dbReference type="ARBA" id="ARBA00022723"/>
    </source>
</evidence>
<gene>
    <name evidence="12" type="ORF">Sango_1804800</name>
</gene>
<dbReference type="PROSITE" id="PS50884">
    <property type="entry name" value="ZF_DOF_2"/>
    <property type="match status" value="1"/>
</dbReference>
<sequence length="345" mass="36217">MSYISIKREGKDDSRAVGGSNVIIGGERSKISTPVCGGILDGSPSHSLPSSSPSPSSSSTSVATTAAAAAAAASENLRCPRCDSSNTKFCYYNNYNLTQPRHFCKTCRRYWTKGGALRNVPIGGGCRKNKNTTITTAVGKSSSAGKLKTVSQELGKSGLFSGFDHAEALTANPILWASSQNSHFLSLLRANQSPNPTHLPNSISVKEENALFGSSHLSQESSLSSGGLNPRVMGLDPLAPIHLPSMGLSSSLYRSQTQPAQGNIIHGEVQHNGLQELYQRLRSSSSTSCYPENAQVILGNVASAASSTASAILESAPVAAPGEFGFWNPTISWPTDLPTTNGAYP</sequence>
<keyword evidence="4 9" id="KW-0805">Transcription regulation</keyword>
<evidence type="ECO:0000256" key="7">
    <source>
        <dbReference type="ARBA" id="ARBA00023242"/>
    </source>
</evidence>
<dbReference type="PANTHER" id="PTHR31992:SF289">
    <property type="entry name" value="DOF ZINC FINGER PROTEIN"/>
    <property type="match status" value="1"/>
</dbReference>
<accession>A0AAE1WHA7</accession>
<dbReference type="InterPro" id="IPR003851">
    <property type="entry name" value="Znf_Dof"/>
</dbReference>
<evidence type="ECO:0000259" key="11">
    <source>
        <dbReference type="PROSITE" id="PS50884"/>
    </source>
</evidence>
<keyword evidence="1 9" id="KW-0479">Metal-binding</keyword>
<feature type="domain" description="Dof-type" evidence="11">
    <location>
        <begin position="77"/>
        <end position="131"/>
    </location>
</feature>
<keyword evidence="3 9" id="KW-0862">Zinc</keyword>
<dbReference type="GO" id="GO:0008270">
    <property type="term" value="F:zinc ion binding"/>
    <property type="evidence" value="ECO:0007669"/>
    <property type="project" value="UniProtKB-KW"/>
</dbReference>
<evidence type="ECO:0000256" key="2">
    <source>
        <dbReference type="ARBA" id="ARBA00022771"/>
    </source>
</evidence>
<evidence type="ECO:0000256" key="6">
    <source>
        <dbReference type="ARBA" id="ARBA00023163"/>
    </source>
</evidence>
<feature type="region of interest" description="Disordered" evidence="10">
    <location>
        <begin position="1"/>
        <end position="20"/>
    </location>
</feature>
<dbReference type="Proteomes" id="UP001289374">
    <property type="component" value="Unassembled WGS sequence"/>
</dbReference>
<protein>
    <recommendedName>
        <fullName evidence="9">Dof zinc finger protein</fullName>
    </recommendedName>
</protein>
<comment type="function">
    <text evidence="9">Transcription factor that binds specifically to a 5'-AA[AG]G-3' consensus core sequence.</text>
</comment>
<reference evidence="12" key="1">
    <citation type="submission" date="2020-06" db="EMBL/GenBank/DDBJ databases">
        <authorList>
            <person name="Li T."/>
            <person name="Hu X."/>
            <person name="Zhang T."/>
            <person name="Song X."/>
            <person name="Zhang H."/>
            <person name="Dai N."/>
            <person name="Sheng W."/>
            <person name="Hou X."/>
            <person name="Wei L."/>
        </authorList>
    </citation>
    <scope>NUCLEOTIDE SEQUENCE</scope>
    <source>
        <strain evidence="12">K16</strain>
        <tissue evidence="12">Leaf</tissue>
    </source>
</reference>
<dbReference type="PANTHER" id="PTHR31992">
    <property type="entry name" value="DOF ZINC FINGER PROTEIN DOF1.4-RELATED"/>
    <property type="match status" value="1"/>
</dbReference>
<keyword evidence="5 8" id="KW-0238">DNA-binding</keyword>
<dbReference type="GO" id="GO:0003700">
    <property type="term" value="F:DNA-binding transcription factor activity"/>
    <property type="evidence" value="ECO:0007669"/>
    <property type="project" value="UniProtKB-UniRule"/>
</dbReference>
<organism evidence="12 13">
    <name type="scientific">Sesamum angolense</name>
    <dbReference type="NCBI Taxonomy" id="2727404"/>
    <lineage>
        <taxon>Eukaryota</taxon>
        <taxon>Viridiplantae</taxon>
        <taxon>Streptophyta</taxon>
        <taxon>Embryophyta</taxon>
        <taxon>Tracheophyta</taxon>
        <taxon>Spermatophyta</taxon>
        <taxon>Magnoliopsida</taxon>
        <taxon>eudicotyledons</taxon>
        <taxon>Gunneridae</taxon>
        <taxon>Pentapetalae</taxon>
        <taxon>asterids</taxon>
        <taxon>lamiids</taxon>
        <taxon>Lamiales</taxon>
        <taxon>Pedaliaceae</taxon>
        <taxon>Sesamum</taxon>
    </lineage>
</organism>